<evidence type="ECO:0000256" key="1">
    <source>
        <dbReference type="SAM" id="Phobius"/>
    </source>
</evidence>
<accession>A0A942YF78</accession>
<sequence>MDLRWFEVSDQEAIAAAARLDAGQRTWSASRRRRVIAQVVGSAMAWAAAFLVVRMAPVYGADRTVLPADVVAGVSTVVVLFGAFLVWVRLMIWGEYPPEPGAAEARAALTATENGFAPLPPRPRLAATLVSPRYSGITANPRWGRAGLDFGNIVREWPVSPGWTYVIVTLPAPLPHVVLDATSNDGRRSDLPVDIRRHQRMSLEGDFDRWFRVWAPADYGPDALYVLTPDVMAALVDHAPGFNVEMVDDLLAFSAPDRSDWGTPEPWRALDGILERVVPKIVRASGRYRDDRALVSPAVVPPVEDRVVAEPGRRLRVRDPRKSRRRNTRLGVTYSAVLMLLYGIPGVIAMMAVLTTRY</sequence>
<keyword evidence="1" id="KW-1133">Transmembrane helix</keyword>
<comment type="caution">
    <text evidence="2">The sequence shown here is derived from an EMBL/GenBank/DDBJ whole genome shotgun (WGS) entry which is preliminary data.</text>
</comment>
<gene>
    <name evidence="2" type="ORF">KHB02_39280</name>
</gene>
<reference evidence="2" key="1">
    <citation type="submission" date="2021-05" db="EMBL/GenBank/DDBJ databases">
        <title>Novel Bacillus species.</title>
        <authorList>
            <person name="Liu G."/>
        </authorList>
    </citation>
    <scope>NUCLEOTIDE SEQUENCE</scope>
    <source>
        <strain evidence="2">FJAT-50051</strain>
    </source>
</reference>
<keyword evidence="1" id="KW-0472">Membrane</keyword>
<dbReference type="AlphaFoldDB" id="A0A942YF78"/>
<keyword evidence="1" id="KW-0812">Transmembrane</keyword>
<name>A0A942YF78_9BACI</name>
<feature type="transmembrane region" description="Helical" evidence="1">
    <location>
        <begin position="35"/>
        <end position="53"/>
    </location>
</feature>
<evidence type="ECO:0000313" key="2">
    <source>
        <dbReference type="EMBL" id="MBS4187420.1"/>
    </source>
</evidence>
<organism evidence="2">
    <name type="scientific">Neobacillus citreus</name>
    <dbReference type="NCBI Taxonomy" id="2833578"/>
    <lineage>
        <taxon>Bacteria</taxon>
        <taxon>Bacillati</taxon>
        <taxon>Bacillota</taxon>
        <taxon>Bacilli</taxon>
        <taxon>Bacillales</taxon>
        <taxon>Bacillaceae</taxon>
        <taxon>Neobacillus</taxon>
    </lineage>
</organism>
<proteinExistence type="predicted"/>
<dbReference type="EMBL" id="JAGYPE010000008">
    <property type="protein sequence ID" value="MBS4187420.1"/>
    <property type="molecule type" value="Genomic_DNA"/>
</dbReference>
<evidence type="ECO:0008006" key="3">
    <source>
        <dbReference type="Google" id="ProtNLM"/>
    </source>
</evidence>
<feature type="transmembrane region" description="Helical" evidence="1">
    <location>
        <begin position="65"/>
        <end position="88"/>
    </location>
</feature>
<feature type="transmembrane region" description="Helical" evidence="1">
    <location>
        <begin position="331"/>
        <end position="354"/>
    </location>
</feature>
<protein>
    <recommendedName>
        <fullName evidence="3">DUF3137 domain-containing protein</fullName>
    </recommendedName>
</protein>